<dbReference type="AlphaFoldDB" id="A0A4Y3WBC8"/>
<reference evidence="2 3" key="1">
    <citation type="submission" date="2019-06" db="EMBL/GenBank/DDBJ databases">
        <title>Whole genome shotgun sequence of Nitrobacter winogradskyi NBRC 14297.</title>
        <authorList>
            <person name="Hosoyama A."/>
            <person name="Uohara A."/>
            <person name="Ohji S."/>
            <person name="Ichikawa N."/>
        </authorList>
    </citation>
    <scope>NUCLEOTIDE SEQUENCE [LARGE SCALE GENOMIC DNA]</scope>
    <source>
        <strain evidence="2 3">NBRC 14297</strain>
    </source>
</reference>
<protein>
    <submittedName>
        <fullName evidence="2">Uncharacterized protein</fullName>
    </submittedName>
</protein>
<dbReference type="Proteomes" id="UP000318825">
    <property type="component" value="Unassembled WGS sequence"/>
</dbReference>
<proteinExistence type="predicted"/>
<dbReference type="RefSeq" id="WP_253356583.1">
    <property type="nucleotide sequence ID" value="NZ_BJNF01000029.1"/>
</dbReference>
<organism evidence="2 3">
    <name type="scientific">Nitrobacter winogradskyi</name>
    <name type="common">Nitrobacter agilis</name>
    <dbReference type="NCBI Taxonomy" id="913"/>
    <lineage>
        <taxon>Bacteria</taxon>
        <taxon>Pseudomonadati</taxon>
        <taxon>Pseudomonadota</taxon>
        <taxon>Alphaproteobacteria</taxon>
        <taxon>Hyphomicrobiales</taxon>
        <taxon>Nitrobacteraceae</taxon>
        <taxon>Nitrobacter</taxon>
    </lineage>
</organism>
<gene>
    <name evidence="2" type="ORF">NWI01_13330</name>
</gene>
<accession>A0A4Y3WBC8</accession>
<name>A0A4Y3WBC8_NITWI</name>
<evidence type="ECO:0000256" key="1">
    <source>
        <dbReference type="SAM" id="MobiDB-lite"/>
    </source>
</evidence>
<comment type="caution">
    <text evidence="2">The sequence shown here is derived from an EMBL/GenBank/DDBJ whole genome shotgun (WGS) entry which is preliminary data.</text>
</comment>
<evidence type="ECO:0000313" key="2">
    <source>
        <dbReference type="EMBL" id="GEC15441.1"/>
    </source>
</evidence>
<sequence length="59" mass="6665">MPKNIVIFSDGTGQDGGARPEQRISNIYKMYRISRDHAESGPRRFVSSRSSWDPSPVRA</sequence>
<dbReference type="EMBL" id="BJNF01000029">
    <property type="protein sequence ID" value="GEC15441.1"/>
    <property type="molecule type" value="Genomic_DNA"/>
</dbReference>
<evidence type="ECO:0000313" key="3">
    <source>
        <dbReference type="Proteomes" id="UP000318825"/>
    </source>
</evidence>
<feature type="region of interest" description="Disordered" evidence="1">
    <location>
        <begin position="37"/>
        <end position="59"/>
    </location>
</feature>
<feature type="region of interest" description="Disordered" evidence="1">
    <location>
        <begin position="1"/>
        <end position="20"/>
    </location>
</feature>